<feature type="region of interest" description="Disordered" evidence="1">
    <location>
        <begin position="1"/>
        <end position="92"/>
    </location>
</feature>
<gene>
    <name evidence="2" type="ORF">BCR35DRAFT_277127</name>
</gene>
<organism evidence="2 3">
    <name type="scientific">Leucosporidium creatinivorum</name>
    <dbReference type="NCBI Taxonomy" id="106004"/>
    <lineage>
        <taxon>Eukaryota</taxon>
        <taxon>Fungi</taxon>
        <taxon>Dikarya</taxon>
        <taxon>Basidiomycota</taxon>
        <taxon>Pucciniomycotina</taxon>
        <taxon>Microbotryomycetes</taxon>
        <taxon>Leucosporidiales</taxon>
        <taxon>Leucosporidium</taxon>
    </lineage>
</organism>
<sequence>MPSKHFFRSPKPDVAQLTTDLDSSALSSSPSTSPVLESSSSLSGGRAISFASGTSGDATSPGLGLDIPRSDTISSTFSSTSSGGDSEKKHRRALSFGRTKTGHHHSHAEPPAFHLPKHLTPVSLVECAISTLFSVPGYPLDELRNEILPQLYHEAYSHRVNCRETNLDGLMKSVESLRTRMHAIRIRFKSHLIDMDGTATMEAAAVGLQYDIIGIPINPKGKYKNEAEHERRGSAMCVAKIFEGRMAQADIVLDTAQFHELESPMEVACTVM</sequence>
<evidence type="ECO:0000256" key="1">
    <source>
        <dbReference type="SAM" id="MobiDB-lite"/>
    </source>
</evidence>
<dbReference type="AlphaFoldDB" id="A0A1Y2FZN3"/>
<reference evidence="2 3" key="1">
    <citation type="submission" date="2016-07" db="EMBL/GenBank/DDBJ databases">
        <title>Pervasive Adenine N6-methylation of Active Genes in Fungi.</title>
        <authorList>
            <consortium name="DOE Joint Genome Institute"/>
            <person name="Mondo S.J."/>
            <person name="Dannebaum R.O."/>
            <person name="Kuo R.C."/>
            <person name="Labutti K."/>
            <person name="Haridas S."/>
            <person name="Kuo A."/>
            <person name="Salamov A."/>
            <person name="Ahrendt S.R."/>
            <person name="Lipzen A."/>
            <person name="Sullivan W."/>
            <person name="Andreopoulos W.B."/>
            <person name="Clum A."/>
            <person name="Lindquist E."/>
            <person name="Daum C."/>
            <person name="Ramamoorthy G.K."/>
            <person name="Gryganskyi A."/>
            <person name="Culley D."/>
            <person name="Magnuson J.K."/>
            <person name="James T.Y."/>
            <person name="O'Malley M.A."/>
            <person name="Stajich J.E."/>
            <person name="Spatafora J.W."/>
            <person name="Visel A."/>
            <person name="Grigoriev I.V."/>
        </authorList>
    </citation>
    <scope>NUCLEOTIDE SEQUENCE [LARGE SCALE GENOMIC DNA]</scope>
    <source>
        <strain evidence="2 3">62-1032</strain>
    </source>
</reference>
<name>A0A1Y2FZN3_9BASI</name>
<dbReference type="OrthoDB" id="2537341at2759"/>
<feature type="compositionally biased region" description="Low complexity" evidence="1">
    <location>
        <begin position="70"/>
        <end position="84"/>
    </location>
</feature>
<keyword evidence="3" id="KW-1185">Reference proteome</keyword>
<accession>A0A1Y2FZN3</accession>
<evidence type="ECO:0000313" key="3">
    <source>
        <dbReference type="Proteomes" id="UP000193467"/>
    </source>
</evidence>
<protein>
    <submittedName>
        <fullName evidence="2">Uncharacterized protein</fullName>
    </submittedName>
</protein>
<proteinExistence type="predicted"/>
<dbReference type="Proteomes" id="UP000193467">
    <property type="component" value="Unassembled WGS sequence"/>
</dbReference>
<evidence type="ECO:0000313" key="2">
    <source>
        <dbReference type="EMBL" id="ORY88085.1"/>
    </source>
</evidence>
<feature type="compositionally biased region" description="Low complexity" evidence="1">
    <location>
        <begin position="17"/>
        <end position="43"/>
    </location>
</feature>
<dbReference type="EMBL" id="MCGR01000012">
    <property type="protein sequence ID" value="ORY88085.1"/>
    <property type="molecule type" value="Genomic_DNA"/>
</dbReference>
<comment type="caution">
    <text evidence="2">The sequence shown here is derived from an EMBL/GenBank/DDBJ whole genome shotgun (WGS) entry which is preliminary data.</text>
</comment>
<dbReference type="InParanoid" id="A0A1Y2FZN3"/>